<reference evidence="4 5" key="1">
    <citation type="journal article" date="2018" name="Front. Microbiol.">
        <title>Hydrolytic Capabilities as a Key to Environmental Success: Chitinolytic and Cellulolytic Acidobacteria From Acidic Sub-arctic Soils and Boreal Peatlands.</title>
        <authorList>
            <person name="Belova S.E."/>
            <person name="Ravin N.V."/>
            <person name="Pankratov T.A."/>
            <person name="Rakitin A.L."/>
            <person name="Ivanova A.A."/>
            <person name="Beletsky A.V."/>
            <person name="Mardanov A.V."/>
            <person name="Sinninghe Damste J.S."/>
            <person name="Dedysh S.N."/>
        </authorList>
    </citation>
    <scope>NUCLEOTIDE SEQUENCE [LARGE SCALE GENOMIC DNA]</scope>
    <source>
        <strain evidence="4 5">SBC82</strain>
    </source>
</reference>
<evidence type="ECO:0000313" key="5">
    <source>
        <dbReference type="Proteomes" id="UP000253606"/>
    </source>
</evidence>
<organism evidence="4 5">
    <name type="scientific">Acidisarcina polymorpha</name>
    <dbReference type="NCBI Taxonomy" id="2211140"/>
    <lineage>
        <taxon>Bacteria</taxon>
        <taxon>Pseudomonadati</taxon>
        <taxon>Acidobacteriota</taxon>
        <taxon>Terriglobia</taxon>
        <taxon>Terriglobales</taxon>
        <taxon>Acidobacteriaceae</taxon>
        <taxon>Acidisarcina</taxon>
    </lineage>
</organism>
<keyword evidence="3" id="KW-0472">Membrane</keyword>
<name>A0A2Z5G858_9BACT</name>
<dbReference type="GO" id="GO:0004497">
    <property type="term" value="F:monooxygenase activity"/>
    <property type="evidence" value="ECO:0007669"/>
    <property type="project" value="UniProtKB-KW"/>
</dbReference>
<evidence type="ECO:0000256" key="2">
    <source>
        <dbReference type="ARBA" id="ARBA00023033"/>
    </source>
</evidence>
<dbReference type="KEGG" id="abas:ACPOL_5987"/>
<feature type="transmembrane region" description="Helical" evidence="3">
    <location>
        <begin position="12"/>
        <end position="36"/>
    </location>
</feature>
<dbReference type="InterPro" id="IPR006905">
    <property type="entry name" value="Flavin_halogenase"/>
</dbReference>
<dbReference type="EMBL" id="CP030840">
    <property type="protein sequence ID" value="AXC15231.1"/>
    <property type="molecule type" value="Genomic_DNA"/>
</dbReference>
<sequence>MQRMRSRQLTARYDIAIVGSGFSGSLMAMIACRLGYSVALIDKGKHPRVVIGESSTPLTNLLLEEISVRYDLPVLKSLTKWGTWQRDYPGIACGLKRGFTFYHHDLASPISNLPDRSQQLLVAASPNDRLADTHWYRADFDHFLVNQGRQMGVNCLDETQLSSMVELDSGIVLEGKRGGREMSLFARFLIDASGPRGFVHRVLDLAERNFPTSPNTQSIYNHFSGVNRIASHSPDSGEQPPYPVDDAAVHHIFDGGWIWVLHFNNGLTSAGMAATDRLASSLNFSHSENAWGEVLRKIPMLNTQFETAKPEASFSHIPRLSFYSSKIAGSNWAMLPSAAGFIDPLLSTGFPLTLLGVGRLAEIIEGALEKRHLAPRLLAYGHKTEEELLATALLIGSLYHNMHDFPVFSALTLLYFAAASFSETVRRLDKPHLAESFLLHDHPLFGATSRSLMERSLAPRTTDQSARLVEQIHLAIEPFNLAGLGDSGRNNWYPVLAEDLIRSHAKVNASPAELSTLLQRCGFPDDNHSLSPASISRSQP</sequence>
<protein>
    <submittedName>
        <fullName evidence="4">Putative halogenase</fullName>
    </submittedName>
</protein>
<dbReference type="InterPro" id="IPR036188">
    <property type="entry name" value="FAD/NAD-bd_sf"/>
</dbReference>
<keyword evidence="5" id="KW-1185">Reference proteome</keyword>
<dbReference type="PANTHER" id="PTHR43747">
    <property type="entry name" value="FAD-BINDING PROTEIN"/>
    <property type="match status" value="1"/>
</dbReference>
<evidence type="ECO:0000256" key="1">
    <source>
        <dbReference type="ARBA" id="ARBA00023002"/>
    </source>
</evidence>
<accession>A0A2Z5G858</accession>
<dbReference type="Pfam" id="PF04820">
    <property type="entry name" value="Trp_halogenase"/>
    <property type="match status" value="1"/>
</dbReference>
<evidence type="ECO:0000256" key="3">
    <source>
        <dbReference type="SAM" id="Phobius"/>
    </source>
</evidence>
<dbReference type="PROSITE" id="PS51257">
    <property type="entry name" value="PROKAR_LIPOPROTEIN"/>
    <property type="match status" value="1"/>
</dbReference>
<keyword evidence="2" id="KW-0503">Monooxygenase</keyword>
<dbReference type="Gene3D" id="3.50.50.60">
    <property type="entry name" value="FAD/NAD(P)-binding domain"/>
    <property type="match status" value="1"/>
</dbReference>
<dbReference type="InterPro" id="IPR050816">
    <property type="entry name" value="Flavin-dep_Halogenase_NPB"/>
</dbReference>
<evidence type="ECO:0000313" key="4">
    <source>
        <dbReference type="EMBL" id="AXC15231.1"/>
    </source>
</evidence>
<dbReference type="SUPFAM" id="SSF51905">
    <property type="entry name" value="FAD/NAD(P)-binding domain"/>
    <property type="match status" value="1"/>
</dbReference>
<dbReference type="PANTHER" id="PTHR43747:SF5">
    <property type="entry name" value="FAD-BINDING DOMAIN-CONTAINING PROTEIN"/>
    <property type="match status" value="1"/>
</dbReference>
<keyword evidence="3" id="KW-1133">Transmembrane helix</keyword>
<proteinExistence type="predicted"/>
<keyword evidence="1" id="KW-0560">Oxidoreductase</keyword>
<keyword evidence="3" id="KW-0812">Transmembrane</keyword>
<dbReference type="Proteomes" id="UP000253606">
    <property type="component" value="Chromosome"/>
</dbReference>
<gene>
    <name evidence="4" type="ORF">ACPOL_5987</name>
</gene>
<dbReference type="AlphaFoldDB" id="A0A2Z5G858"/>